<evidence type="ECO:0000256" key="6">
    <source>
        <dbReference type="ARBA" id="ARBA00022723"/>
    </source>
</evidence>
<dbReference type="STRING" id="3088.A0A383VQC4"/>
<feature type="binding site" description="type 1 copper site" evidence="11">
    <location>
        <position position="243"/>
    </location>
    <ligand>
        <name>Cu cation</name>
        <dbReference type="ChEBI" id="CHEBI:23378"/>
        <label>1</label>
    </ligand>
</feature>
<dbReference type="InterPro" id="IPR011707">
    <property type="entry name" value="Cu-oxidase-like_N"/>
</dbReference>
<keyword evidence="9 11" id="KW-0186">Copper</keyword>
<keyword evidence="16" id="KW-1185">Reference proteome</keyword>
<keyword evidence="8" id="KW-0560">Oxidoreductase</keyword>
<proteinExistence type="inferred from homology"/>
<keyword evidence="7" id="KW-0677">Repeat</keyword>
<evidence type="ECO:0000256" key="5">
    <source>
        <dbReference type="ARBA" id="ARBA00017290"/>
    </source>
</evidence>
<dbReference type="InterPro" id="IPR001287">
    <property type="entry name" value="NO2-reductase_Cu"/>
</dbReference>
<feature type="binding site" description="type 1 copper site" evidence="11">
    <location>
        <position position="234"/>
    </location>
    <ligand>
        <name>Cu cation</name>
        <dbReference type="ChEBI" id="CHEBI:23378"/>
        <label>1</label>
    </ligand>
</feature>
<dbReference type="InterPro" id="IPR008972">
    <property type="entry name" value="Cupredoxin"/>
</dbReference>
<gene>
    <name evidence="15" type="ORF">BQ4739_LOCUS7790</name>
</gene>
<reference evidence="15 16" key="1">
    <citation type="submission" date="2016-10" db="EMBL/GenBank/DDBJ databases">
        <authorList>
            <person name="Cai Z."/>
        </authorList>
    </citation>
    <scope>NUCLEOTIDE SEQUENCE [LARGE SCALE GENOMIC DNA]</scope>
</reference>
<comment type="catalytic activity">
    <reaction evidence="10">
        <text>nitric oxide + Fe(III)-[cytochrome c] + H2O = Fe(II)-[cytochrome c] + nitrite + 2 H(+)</text>
        <dbReference type="Rhea" id="RHEA:15233"/>
        <dbReference type="Rhea" id="RHEA-COMP:10350"/>
        <dbReference type="Rhea" id="RHEA-COMP:14399"/>
        <dbReference type="ChEBI" id="CHEBI:15377"/>
        <dbReference type="ChEBI" id="CHEBI:15378"/>
        <dbReference type="ChEBI" id="CHEBI:16301"/>
        <dbReference type="ChEBI" id="CHEBI:16480"/>
        <dbReference type="ChEBI" id="CHEBI:29033"/>
        <dbReference type="ChEBI" id="CHEBI:29034"/>
        <dbReference type="EC" id="1.7.2.1"/>
    </reaction>
</comment>
<keyword evidence="12" id="KW-0732">Signal</keyword>
<name>A0A383VQC4_TETOB</name>
<evidence type="ECO:0000256" key="4">
    <source>
        <dbReference type="ARBA" id="ARBA00011882"/>
    </source>
</evidence>
<comment type="cofactor">
    <cofactor evidence="1 11">
        <name>Cu(+)</name>
        <dbReference type="ChEBI" id="CHEBI:49552"/>
    </cofactor>
</comment>
<dbReference type="GO" id="GO:0050421">
    <property type="term" value="F:nitrite reductase (NO-forming) activity"/>
    <property type="evidence" value="ECO:0007669"/>
    <property type="project" value="UniProtKB-EC"/>
</dbReference>
<evidence type="ECO:0000313" key="16">
    <source>
        <dbReference type="Proteomes" id="UP000256970"/>
    </source>
</evidence>
<dbReference type="PANTHER" id="PTHR11709:SF394">
    <property type="entry name" value="FI03373P-RELATED"/>
    <property type="match status" value="1"/>
</dbReference>
<dbReference type="Pfam" id="PF07731">
    <property type="entry name" value="Cu-oxidase_2"/>
    <property type="match status" value="1"/>
</dbReference>
<dbReference type="PANTHER" id="PTHR11709">
    <property type="entry name" value="MULTI-COPPER OXIDASE"/>
    <property type="match status" value="1"/>
</dbReference>
<feature type="chain" id="PRO_5017053999" description="Copper-containing nitrite reductase" evidence="12">
    <location>
        <begin position="28"/>
        <end position="422"/>
    </location>
</feature>
<dbReference type="EC" id="1.7.2.1" evidence="4"/>
<feature type="binding site" description="type 1 copper site" evidence="11">
    <location>
        <position position="248"/>
    </location>
    <ligand>
        <name>Cu cation</name>
        <dbReference type="ChEBI" id="CHEBI:23378"/>
        <label>1</label>
    </ligand>
</feature>
<evidence type="ECO:0000256" key="1">
    <source>
        <dbReference type="ARBA" id="ARBA00001960"/>
    </source>
</evidence>
<comment type="cofactor">
    <cofactor evidence="11">
        <name>Cu(2+)</name>
        <dbReference type="ChEBI" id="CHEBI:29036"/>
    </cofactor>
</comment>
<evidence type="ECO:0000256" key="2">
    <source>
        <dbReference type="ARBA" id="ARBA00010609"/>
    </source>
</evidence>
<keyword evidence="6 11" id="KW-0479">Metal-binding</keyword>
<evidence type="ECO:0000256" key="12">
    <source>
        <dbReference type="SAM" id="SignalP"/>
    </source>
</evidence>
<evidence type="ECO:0000256" key="8">
    <source>
        <dbReference type="ARBA" id="ARBA00023002"/>
    </source>
</evidence>
<evidence type="ECO:0000256" key="11">
    <source>
        <dbReference type="PIRSR" id="PIRSR601287-1"/>
    </source>
</evidence>
<dbReference type="FunFam" id="2.60.40.420:FF:000093">
    <property type="entry name" value="Copper-containing nitrite reductase"/>
    <property type="match status" value="1"/>
</dbReference>
<feature type="binding site" description="type 1 copper site" evidence="11">
    <location>
        <position position="194"/>
    </location>
    <ligand>
        <name>Cu cation</name>
        <dbReference type="ChEBI" id="CHEBI:23378"/>
        <label>1</label>
    </ligand>
</feature>
<dbReference type="Pfam" id="PF07732">
    <property type="entry name" value="Cu-oxidase_3"/>
    <property type="match status" value="1"/>
</dbReference>
<organism evidence="15 16">
    <name type="scientific">Tetradesmus obliquus</name>
    <name type="common">Green alga</name>
    <name type="synonym">Acutodesmus obliquus</name>
    <dbReference type="NCBI Taxonomy" id="3088"/>
    <lineage>
        <taxon>Eukaryota</taxon>
        <taxon>Viridiplantae</taxon>
        <taxon>Chlorophyta</taxon>
        <taxon>core chlorophytes</taxon>
        <taxon>Chlorophyceae</taxon>
        <taxon>CS clade</taxon>
        <taxon>Sphaeropleales</taxon>
        <taxon>Scenedesmaceae</taxon>
        <taxon>Tetradesmus</taxon>
    </lineage>
</organism>
<evidence type="ECO:0000259" key="13">
    <source>
        <dbReference type="Pfam" id="PF07731"/>
    </source>
</evidence>
<feature type="binding site" description="type 1 copper site" evidence="11">
    <location>
        <position position="199"/>
    </location>
    <ligand>
        <name>Cu cation</name>
        <dbReference type="ChEBI" id="CHEBI:23378"/>
        <label>1</label>
    </ligand>
</feature>
<feature type="domain" description="Plastocyanin-like" evidence="14">
    <location>
        <begin position="154"/>
        <end position="257"/>
    </location>
</feature>
<dbReference type="Gene3D" id="2.60.40.420">
    <property type="entry name" value="Cupredoxins - blue copper proteins"/>
    <property type="match status" value="2"/>
</dbReference>
<dbReference type="Proteomes" id="UP000256970">
    <property type="component" value="Unassembled WGS sequence"/>
</dbReference>
<dbReference type="CDD" id="cd11020">
    <property type="entry name" value="CuRO_1_CuNIR"/>
    <property type="match status" value="1"/>
</dbReference>
<dbReference type="EMBL" id="FNXT01000791">
    <property type="protein sequence ID" value="SZX67391.1"/>
    <property type="molecule type" value="Genomic_DNA"/>
</dbReference>
<evidence type="ECO:0000313" key="15">
    <source>
        <dbReference type="EMBL" id="SZX67391.1"/>
    </source>
</evidence>
<dbReference type="SUPFAM" id="SSF49503">
    <property type="entry name" value="Cupredoxins"/>
    <property type="match status" value="2"/>
</dbReference>
<protein>
    <recommendedName>
        <fullName evidence="5">Copper-containing nitrite reductase</fullName>
        <ecNumber evidence="4">1.7.2.1</ecNumber>
    </recommendedName>
</protein>
<accession>A0A383VQC4</accession>
<dbReference type="PRINTS" id="PR00695">
    <property type="entry name" value="CUNO2RDTASE"/>
</dbReference>
<evidence type="ECO:0000259" key="14">
    <source>
        <dbReference type="Pfam" id="PF07732"/>
    </source>
</evidence>
<comment type="similarity">
    <text evidence="2">Belongs to the multicopper oxidase family.</text>
</comment>
<evidence type="ECO:0000256" key="10">
    <source>
        <dbReference type="ARBA" id="ARBA00049340"/>
    </source>
</evidence>
<feature type="domain" description="Plastocyanin-like" evidence="13">
    <location>
        <begin position="295"/>
        <end position="408"/>
    </location>
</feature>
<dbReference type="GO" id="GO:0005507">
    <property type="term" value="F:copper ion binding"/>
    <property type="evidence" value="ECO:0007669"/>
    <property type="project" value="InterPro"/>
</dbReference>
<dbReference type="InterPro" id="IPR011706">
    <property type="entry name" value="Cu-oxidase_C"/>
</dbReference>
<evidence type="ECO:0000256" key="9">
    <source>
        <dbReference type="ARBA" id="ARBA00023008"/>
    </source>
</evidence>
<dbReference type="AlphaFoldDB" id="A0A383VQC4"/>
<evidence type="ECO:0000256" key="3">
    <source>
        <dbReference type="ARBA" id="ARBA00011233"/>
    </source>
</evidence>
<feature type="signal peptide" evidence="12">
    <location>
        <begin position="1"/>
        <end position="27"/>
    </location>
</feature>
<sequence>MSKLPSGAAVLLVGLLAAAAASTVVDAEVLVPIGRPNGNSGRLHWRHPQAAQGHAAEAKLADAARGSAAKAVSIRPAAAAKLPASAAVPSSGLPGAQMAAGPPAAALRYNPAGLPVVAALKARAPAVPRAAARDRPVQAVLQIDTHTATLPVSPLHKYTWWTFDGTVPGPVVRCRLGDSLEVRHTNRDATGLGHNIDFHAVTGPGGGAAATYAEPGETKTALFKLVNPGLFIYHCAAPPLPAHVANGMYGLILVEPETGLPPVDKEFSVIQSEVYAKEGTAPGQLEHAYSDGMDENFSPMFVVYNGAVGALTEKPLIVDQDDRVRIYFGNAGPNKIATFHIIGMVFDKVYRDGDLISPPGRSIQTVVVPPGGAVVVEFTAVVPGDYKMLDHAIFRVDKGCVGILKVRPKGTDRRLDLFDPVE</sequence>
<feature type="binding site" description="type 1 copper site" evidence="11">
    <location>
        <position position="235"/>
    </location>
    <ligand>
        <name>Cu cation</name>
        <dbReference type="ChEBI" id="CHEBI:23378"/>
        <label>1</label>
    </ligand>
</feature>
<feature type="binding site" description="type 1 copper site" evidence="11">
    <location>
        <position position="391"/>
    </location>
    <ligand>
        <name>Cu cation</name>
        <dbReference type="ChEBI" id="CHEBI:23378"/>
        <label>1</label>
    </ligand>
</feature>
<evidence type="ECO:0000256" key="7">
    <source>
        <dbReference type="ARBA" id="ARBA00022737"/>
    </source>
</evidence>
<comment type="subunit">
    <text evidence="3">Homotrimer.</text>
</comment>
<dbReference type="InterPro" id="IPR045087">
    <property type="entry name" value="Cu-oxidase_fam"/>
</dbReference>